<reference evidence="1" key="1">
    <citation type="submission" date="2015-01" db="EMBL/GenBank/DDBJ databases">
        <title>The Genome Sequence of Cladophialophora bantiana CBS 173.52.</title>
        <authorList>
            <consortium name="The Broad Institute Genomics Platform"/>
            <person name="Cuomo C."/>
            <person name="de Hoog S."/>
            <person name="Gorbushina A."/>
            <person name="Stielow B."/>
            <person name="Teixiera M."/>
            <person name="Abouelleil A."/>
            <person name="Chapman S.B."/>
            <person name="Priest M."/>
            <person name="Young S.K."/>
            <person name="Wortman J."/>
            <person name="Nusbaum C."/>
            <person name="Birren B."/>
        </authorList>
    </citation>
    <scope>NUCLEOTIDE SEQUENCE [LARGE SCALE GENOMIC DNA]</scope>
    <source>
        <strain evidence="1">CBS 173.52</strain>
    </source>
</reference>
<organism evidence="1 2">
    <name type="scientific">Cladophialophora bantiana (strain ATCC 10958 / CBS 173.52 / CDC B-1940 / NIH 8579)</name>
    <name type="common">Xylohypha bantiana</name>
    <dbReference type="NCBI Taxonomy" id="1442370"/>
    <lineage>
        <taxon>Eukaryota</taxon>
        <taxon>Fungi</taxon>
        <taxon>Dikarya</taxon>
        <taxon>Ascomycota</taxon>
        <taxon>Pezizomycotina</taxon>
        <taxon>Eurotiomycetes</taxon>
        <taxon>Chaetothyriomycetidae</taxon>
        <taxon>Chaetothyriales</taxon>
        <taxon>Herpotrichiellaceae</taxon>
        <taxon>Cladophialophora</taxon>
    </lineage>
</organism>
<evidence type="ECO:0000313" key="1">
    <source>
        <dbReference type="EMBL" id="KIW86739.1"/>
    </source>
</evidence>
<gene>
    <name evidence="1" type="ORF">Z519_12652</name>
</gene>
<dbReference type="GeneID" id="27705580"/>
<keyword evidence="2" id="KW-1185">Reference proteome</keyword>
<dbReference type="EMBL" id="KN847011">
    <property type="protein sequence ID" value="KIW86739.1"/>
    <property type="molecule type" value="Genomic_DNA"/>
</dbReference>
<dbReference type="VEuPathDB" id="FungiDB:Z519_12652"/>
<sequence>MFAASPQAFASSRDLVPLYTTIATGIDIMARGLQTKTTICLTREMEEQHGLSLSSGGSFLFVPLNCQSSGSGDDENMFDAILLAWTARNNDVRVQPDPLSKVNEDRISRDTTVFMVKEGGVRVPLPLPRWGVPSTIPCAFFIQLPDVGVTLLNASPIQGRYDYPRSMLFMPQTPSELLNTGQFRGGFGFDVGDSTVFLLVIEVVTMTTLSASYFDDTEHVIVGYRIFTCFYDNRVKHPSLRQGYPLLIWRLPIAGLPDFRHKKPVMLHADSTFDYYSSNPLSLIPTSYTSSCFLSQAKHPASIDYLELNNTVSN</sequence>
<name>A0A0D2HQM9_CLAB1</name>
<proteinExistence type="predicted"/>
<evidence type="ECO:0000313" key="2">
    <source>
        <dbReference type="Proteomes" id="UP000053789"/>
    </source>
</evidence>
<accession>A0A0D2HQM9</accession>
<dbReference type="AlphaFoldDB" id="A0A0D2HQM9"/>
<dbReference type="Proteomes" id="UP000053789">
    <property type="component" value="Unassembled WGS sequence"/>
</dbReference>
<dbReference type="RefSeq" id="XP_016613408.1">
    <property type="nucleotide sequence ID" value="XM_016770357.1"/>
</dbReference>
<dbReference type="HOGENOM" id="CLU_885666_0_0_1"/>
<protein>
    <submittedName>
        <fullName evidence="1">Uncharacterized protein</fullName>
    </submittedName>
</protein>